<evidence type="ECO:0000256" key="1">
    <source>
        <dbReference type="SAM" id="Phobius"/>
    </source>
</evidence>
<dbReference type="RefSeq" id="WP_203941903.1">
    <property type="nucleotide sequence ID" value="NZ_BAAAGJ010000008.1"/>
</dbReference>
<evidence type="ECO:0000259" key="3">
    <source>
        <dbReference type="Pfam" id="PF10648"/>
    </source>
</evidence>
<evidence type="ECO:0000313" key="4">
    <source>
        <dbReference type="EMBL" id="GIJ06740.1"/>
    </source>
</evidence>
<gene>
    <name evidence="4" type="ORF">Sya03_60920</name>
</gene>
<keyword evidence="5" id="KW-1185">Reference proteome</keyword>
<feature type="transmembrane region" description="Helical" evidence="1">
    <location>
        <begin position="12"/>
        <end position="31"/>
    </location>
</feature>
<comment type="caution">
    <text evidence="4">The sequence shown here is derived from an EMBL/GenBank/DDBJ whole genome shotgun (WGS) entry which is preliminary data.</text>
</comment>
<protein>
    <recommendedName>
        <fullName evidence="6">GerMN domain-containing protein</fullName>
    </recommendedName>
</protein>
<dbReference type="Pfam" id="PF10648">
    <property type="entry name" value="Gmad2"/>
    <property type="match status" value="1"/>
</dbReference>
<organism evidence="4 5">
    <name type="scientific">Spirilliplanes yamanashiensis</name>
    <dbReference type="NCBI Taxonomy" id="42233"/>
    <lineage>
        <taxon>Bacteria</taxon>
        <taxon>Bacillati</taxon>
        <taxon>Actinomycetota</taxon>
        <taxon>Actinomycetes</taxon>
        <taxon>Micromonosporales</taxon>
        <taxon>Micromonosporaceae</taxon>
        <taxon>Spirilliplanes</taxon>
    </lineage>
</organism>
<dbReference type="InterPro" id="IPR019606">
    <property type="entry name" value="GerMN"/>
</dbReference>
<dbReference type="Pfam" id="PF10646">
    <property type="entry name" value="Germane"/>
    <property type="match status" value="1"/>
</dbReference>
<keyword evidence="1" id="KW-1133">Transmembrane helix</keyword>
<dbReference type="AlphaFoldDB" id="A0A8J3YF18"/>
<dbReference type="InterPro" id="IPR018911">
    <property type="entry name" value="Gmad2_Ig-like_dom"/>
</dbReference>
<feature type="domain" description="Bacterial spore germination immunoglobulin-like" evidence="3">
    <location>
        <begin position="295"/>
        <end position="376"/>
    </location>
</feature>
<evidence type="ECO:0000259" key="2">
    <source>
        <dbReference type="Pfam" id="PF10646"/>
    </source>
</evidence>
<name>A0A8J3YF18_9ACTN</name>
<evidence type="ECO:0008006" key="6">
    <source>
        <dbReference type="Google" id="ProtNLM"/>
    </source>
</evidence>
<proteinExistence type="predicted"/>
<dbReference type="EMBL" id="BOOY01000046">
    <property type="protein sequence ID" value="GIJ06740.1"/>
    <property type="molecule type" value="Genomic_DNA"/>
</dbReference>
<accession>A0A8J3YF18</accession>
<feature type="domain" description="GerMN" evidence="2">
    <location>
        <begin position="85"/>
        <end position="182"/>
    </location>
</feature>
<reference evidence="4" key="1">
    <citation type="submission" date="2021-01" db="EMBL/GenBank/DDBJ databases">
        <title>Whole genome shotgun sequence of Spirilliplanes yamanashiensis NBRC 15828.</title>
        <authorList>
            <person name="Komaki H."/>
            <person name="Tamura T."/>
        </authorList>
    </citation>
    <scope>NUCLEOTIDE SEQUENCE</scope>
    <source>
        <strain evidence="4">NBRC 15828</strain>
    </source>
</reference>
<keyword evidence="1" id="KW-0472">Membrane</keyword>
<keyword evidence="1" id="KW-0812">Transmembrane</keyword>
<evidence type="ECO:0000313" key="5">
    <source>
        <dbReference type="Proteomes" id="UP000652013"/>
    </source>
</evidence>
<sequence>MNRVSTRRRFVAVAGVFVAIALVVSGIWFVVRDRGGGAPTAPPAGPPTVEPAVPPTVMPSVPPSPGPATMTVTIFFHRGQDADPAVVVPVRRTVPRTARIATAALRELLSGPTAAERQRGHWSHFSAATAGMLRSVRVSGGVARADFRDFRRIIPNASASAGSAALLAELDHTLRQFSTVRATVYSFNGDVRLFYEWLQMEPPAGTTPTLAQAQRVARDFLVRVVGMTDPGYRAARWRSDAVATVDFRPRAAGDRSPRPGGPVTTVVLGKGRTSFTVLETVTGTIRVDTPRSAVSPTDLAVVTSPVVVAGAALAFEGTVSVRVVQATGTGVRQLGAGQVTGGGDVMRPFTGTVSFAPPGAGLGWVIAFERSAADGAVTKATSVRVGFAGTDRPRP</sequence>
<dbReference type="Proteomes" id="UP000652013">
    <property type="component" value="Unassembled WGS sequence"/>
</dbReference>